<gene>
    <name evidence="1" type="ORF">CRP01_20785</name>
</gene>
<sequence>MTPPTKTENIRYTADGDLFKEMGMKELPFKSHFSMIPLIKLIEKRAKDGNQSEAFLAQAILDRLEEAPEFREPIQDISVIKKNMEIAEMMMLFLIPPAGRDKRLAKISPPFSMEPIYFTPALQKMMKNNEVNLILPGGMDKMYCANVIKACTFILNRFYDQEIEDDQLISLTVNEEDTNLTRYFKTIVDLDFIEIEATKPLKPLSQQQINELLSNIYDINLWLKYLPPENFAFHGFMVGQLTDITEEESLSRIKFHLLGQDAVMGQENVEKLESLLRTYFRQPDLRMGITAIDYPMEQAVSHRYRIRFDFLAHKHECLLNDANTNSIYEKVCKYREILLIEDLESVSNKTPIEKDLISEGIKSIIVAPLKNKKGNIIGILEIGSPRPFQIHSFIELKFKQIVDLFAMAVERSRDEVDNRIEAIIREKYTAVHPSVEWKFIENAFSILENREKDISKEPPSILFDDVYPLYGQADIVGSSDTRNDAIQADMRTNLQLANHTIKKCLEVIRYPLLQQLRMYIEQDLKTLDGEFNSSDESRIIELLQGEVHPIFRQISHNHGELSGFIATYFGRLDPEFNIVYKKRRAYEDSVAMINRTISKYLEKEQQEMQRLLPHYFEKYKTDGVEYDLYLGQSLLRRGVFSEMHLQNFRLWQMIHMCEITRIVDNLQTKLEVPLVTAQLIFAYTNSLSIRFRMDEKQFDVDGAYNVRYEILKKRIDKATINGTEERLTQAGKVAIVYLQEKDRQEYLRYIEFLKHEDYIEDEVEDLEINKLQSVQGLKALRVTVKR</sequence>
<evidence type="ECO:0008006" key="3">
    <source>
        <dbReference type="Google" id="ProtNLM"/>
    </source>
</evidence>
<comment type="caution">
    <text evidence="1">The sequence shown here is derived from an EMBL/GenBank/DDBJ whole genome shotgun (WGS) entry which is preliminary data.</text>
</comment>
<evidence type="ECO:0000313" key="2">
    <source>
        <dbReference type="Proteomes" id="UP000223913"/>
    </source>
</evidence>
<name>A0A2D0N7J8_FLAN2</name>
<protein>
    <recommendedName>
        <fullName evidence="3">GAF domain-containing protein</fullName>
    </recommendedName>
</protein>
<keyword evidence="2" id="KW-1185">Reference proteome</keyword>
<dbReference type="Proteomes" id="UP000223913">
    <property type="component" value="Unassembled WGS sequence"/>
</dbReference>
<proteinExistence type="predicted"/>
<dbReference type="InterPro" id="IPR029016">
    <property type="entry name" value="GAF-like_dom_sf"/>
</dbReference>
<organism evidence="1 2">
    <name type="scientific">Flavilitoribacter nigricans (strain ATCC 23147 / DSM 23189 / NBRC 102662 / NCIMB 1420 / SS-2)</name>
    <name type="common">Lewinella nigricans</name>
    <dbReference type="NCBI Taxonomy" id="1122177"/>
    <lineage>
        <taxon>Bacteria</taxon>
        <taxon>Pseudomonadati</taxon>
        <taxon>Bacteroidota</taxon>
        <taxon>Saprospiria</taxon>
        <taxon>Saprospirales</taxon>
        <taxon>Lewinellaceae</taxon>
        <taxon>Flavilitoribacter</taxon>
    </lineage>
</organism>
<reference evidence="1 2" key="1">
    <citation type="submission" date="2017-10" db="EMBL/GenBank/DDBJ databases">
        <title>The draft genome sequence of Lewinella nigricans NBRC 102662.</title>
        <authorList>
            <person name="Wang K."/>
        </authorList>
    </citation>
    <scope>NUCLEOTIDE SEQUENCE [LARGE SCALE GENOMIC DNA]</scope>
    <source>
        <strain evidence="1 2">NBRC 102662</strain>
    </source>
</reference>
<dbReference type="SUPFAM" id="SSF55781">
    <property type="entry name" value="GAF domain-like"/>
    <property type="match status" value="1"/>
</dbReference>
<dbReference type="Gene3D" id="3.30.450.40">
    <property type="match status" value="1"/>
</dbReference>
<dbReference type="EMBL" id="PDUD01000025">
    <property type="protein sequence ID" value="PHN04447.1"/>
    <property type="molecule type" value="Genomic_DNA"/>
</dbReference>
<dbReference type="AlphaFoldDB" id="A0A2D0N7J8"/>
<evidence type="ECO:0000313" key="1">
    <source>
        <dbReference type="EMBL" id="PHN04447.1"/>
    </source>
</evidence>
<accession>A0A2D0N7J8</accession>